<evidence type="ECO:0000256" key="1">
    <source>
        <dbReference type="SAM" id="SignalP"/>
    </source>
</evidence>
<proteinExistence type="predicted"/>
<sequence length="193" mass="22203">MMKGISRAVLILIGFLLVAVSATRTLRYSDLIPLHQINHEQIGEALKPYEHASKEEQKEAFCRAVNGTILELSLLTENDTYIGPTAEELAAEKDVTSFTGWHWSDHGYVKCRTNEFSPLSWEIYYQSFMLGMKRHRCRQVPGYHCVDWMQNPKIGLCSPPLPNEKDCWKYHHYALEVIVSSFKPTESITQQNI</sequence>
<dbReference type="AlphaFoldDB" id="U4LXH4"/>
<protein>
    <submittedName>
        <fullName evidence="2">Uncharacterized protein</fullName>
    </submittedName>
</protein>
<evidence type="ECO:0000313" key="2">
    <source>
        <dbReference type="EMBL" id="CCX34433.1"/>
    </source>
</evidence>
<keyword evidence="1" id="KW-0732">Signal</keyword>
<gene>
    <name evidence="2" type="ORF">PCON_03697</name>
</gene>
<name>U4LXH4_PYROM</name>
<evidence type="ECO:0000313" key="3">
    <source>
        <dbReference type="Proteomes" id="UP000018144"/>
    </source>
</evidence>
<organism evidence="2 3">
    <name type="scientific">Pyronema omphalodes (strain CBS 100304)</name>
    <name type="common">Pyronema confluens</name>
    <dbReference type="NCBI Taxonomy" id="1076935"/>
    <lineage>
        <taxon>Eukaryota</taxon>
        <taxon>Fungi</taxon>
        <taxon>Dikarya</taxon>
        <taxon>Ascomycota</taxon>
        <taxon>Pezizomycotina</taxon>
        <taxon>Pezizomycetes</taxon>
        <taxon>Pezizales</taxon>
        <taxon>Pyronemataceae</taxon>
        <taxon>Pyronema</taxon>
    </lineage>
</organism>
<accession>U4LXH4</accession>
<reference evidence="2 3" key="1">
    <citation type="journal article" date="2013" name="PLoS Genet.">
        <title>The genome and development-dependent transcriptomes of Pyronema confluens: a window into fungal evolution.</title>
        <authorList>
            <person name="Traeger S."/>
            <person name="Altegoer F."/>
            <person name="Freitag M."/>
            <person name="Gabaldon T."/>
            <person name="Kempken F."/>
            <person name="Kumar A."/>
            <person name="Marcet-Houben M."/>
            <person name="Poggeler S."/>
            <person name="Stajich J.E."/>
            <person name="Nowrousian M."/>
        </authorList>
    </citation>
    <scope>NUCLEOTIDE SEQUENCE [LARGE SCALE GENOMIC DNA]</scope>
    <source>
        <strain evidence="3">CBS 100304</strain>
        <tissue evidence="2">Vegetative mycelium</tissue>
    </source>
</reference>
<feature type="signal peptide" evidence="1">
    <location>
        <begin position="1"/>
        <end position="22"/>
    </location>
</feature>
<keyword evidence="3" id="KW-1185">Reference proteome</keyword>
<feature type="chain" id="PRO_5004652729" evidence="1">
    <location>
        <begin position="23"/>
        <end position="193"/>
    </location>
</feature>
<dbReference type="EMBL" id="HF936538">
    <property type="protein sequence ID" value="CCX34433.1"/>
    <property type="molecule type" value="Genomic_DNA"/>
</dbReference>
<dbReference type="Proteomes" id="UP000018144">
    <property type="component" value="Unassembled WGS sequence"/>
</dbReference>